<feature type="compositionally biased region" description="Low complexity" evidence="1">
    <location>
        <begin position="242"/>
        <end position="255"/>
    </location>
</feature>
<feature type="compositionally biased region" description="Basic and acidic residues" evidence="1">
    <location>
        <begin position="344"/>
        <end position="368"/>
    </location>
</feature>
<name>A0A915L591_ROMCU</name>
<proteinExistence type="predicted"/>
<feature type="region of interest" description="Disordered" evidence="1">
    <location>
        <begin position="338"/>
        <end position="368"/>
    </location>
</feature>
<evidence type="ECO:0000313" key="2">
    <source>
        <dbReference type="Proteomes" id="UP000887565"/>
    </source>
</evidence>
<evidence type="ECO:0000256" key="1">
    <source>
        <dbReference type="SAM" id="MobiDB-lite"/>
    </source>
</evidence>
<dbReference type="Proteomes" id="UP000887565">
    <property type="component" value="Unplaced"/>
</dbReference>
<feature type="region of interest" description="Disordered" evidence="1">
    <location>
        <begin position="236"/>
        <end position="255"/>
    </location>
</feature>
<accession>A0A915L591</accession>
<reference evidence="3" key="1">
    <citation type="submission" date="2022-11" db="UniProtKB">
        <authorList>
            <consortium name="WormBaseParasite"/>
        </authorList>
    </citation>
    <scope>IDENTIFICATION</scope>
</reference>
<sequence>MTQKEERNKSFSQDKVPMFEEDFQQPEKRLQDSESYFLFFEIQSLTSGPVEAKFRYGNDLKLKRNMTTDTEGTTLQTSDIVSSLIKPPSIFCKYFNNQDWYFSYQQKQYPQDDRFFFTDEFNIKRMIRIMEFERWFEAVYARPLNVLSEPTYFESSNVLALYAKLNFRSHVLVVYPESMLLGKSLTKTPAQAPTDIKLDKETAMAIESLIKEIAEESFMIKTEILSETNIIQIESDDEDVSQTDTTAQTPTANTTSLVTPLSKSLSSSQYHIDWDKGEELRAKAIITKTISMRDLSKIDHDDSKMVPPQIIPTRHKLATYQREHPSDSKDRQKKLEWASALKGEQLKKDETDKKEGQQSETADSERMVDERIMSQQAKTAHKQQQPRGIVREYKIPHWQFGR</sequence>
<protein>
    <submittedName>
        <fullName evidence="3">Uncharacterized protein</fullName>
    </submittedName>
</protein>
<dbReference type="AlphaFoldDB" id="A0A915L591"/>
<dbReference type="WBParaSite" id="nRc.2.0.1.t45683-RA">
    <property type="protein sequence ID" value="nRc.2.0.1.t45683-RA"/>
    <property type="gene ID" value="nRc.2.0.1.g45683"/>
</dbReference>
<evidence type="ECO:0000313" key="3">
    <source>
        <dbReference type="WBParaSite" id="nRc.2.0.1.t45683-RA"/>
    </source>
</evidence>
<keyword evidence="2" id="KW-1185">Reference proteome</keyword>
<feature type="region of interest" description="Disordered" evidence="1">
    <location>
        <begin position="1"/>
        <end position="24"/>
    </location>
</feature>
<organism evidence="2 3">
    <name type="scientific">Romanomermis culicivorax</name>
    <name type="common">Nematode worm</name>
    <dbReference type="NCBI Taxonomy" id="13658"/>
    <lineage>
        <taxon>Eukaryota</taxon>
        <taxon>Metazoa</taxon>
        <taxon>Ecdysozoa</taxon>
        <taxon>Nematoda</taxon>
        <taxon>Enoplea</taxon>
        <taxon>Dorylaimia</taxon>
        <taxon>Mermithida</taxon>
        <taxon>Mermithoidea</taxon>
        <taxon>Mermithidae</taxon>
        <taxon>Romanomermis</taxon>
    </lineage>
</organism>